<keyword evidence="1" id="KW-1133">Transmembrane helix</keyword>
<organism evidence="2 3">
    <name type="scientific">Naegleria lovaniensis</name>
    <name type="common">Amoeba</name>
    <dbReference type="NCBI Taxonomy" id="51637"/>
    <lineage>
        <taxon>Eukaryota</taxon>
        <taxon>Discoba</taxon>
        <taxon>Heterolobosea</taxon>
        <taxon>Tetramitia</taxon>
        <taxon>Eutetramitia</taxon>
        <taxon>Vahlkampfiidae</taxon>
        <taxon>Naegleria</taxon>
    </lineage>
</organism>
<feature type="transmembrane region" description="Helical" evidence="1">
    <location>
        <begin position="92"/>
        <end position="112"/>
    </location>
</feature>
<sequence>MSVTNSIHQLSEAKQQIYYQITALVQLRIDQNNHQQGEPTTHMDSKKVTKDFQFREQVKAFAYRLATKAVLAALCIFLAFTCSWAITLTFSLHPVVCFVISFLLSMSVSVFMSHLEKLHENEEQTLLSTVFNWCVGSAEHLDVIVENFPEVKCPLTLQPIRKPGLLFGHHYEYKTIKQQVELNGTCPLTRKECTVNDIQTDSDFEELLNKFYKSDL</sequence>
<evidence type="ECO:0008006" key="4">
    <source>
        <dbReference type="Google" id="ProtNLM"/>
    </source>
</evidence>
<reference evidence="2 3" key="1">
    <citation type="journal article" date="2018" name="BMC Genomics">
        <title>The genome of Naegleria lovaniensis, the basis for a comparative approach to unravel pathogenicity factors of the human pathogenic amoeba N. fowleri.</title>
        <authorList>
            <person name="Liechti N."/>
            <person name="Schurch N."/>
            <person name="Bruggmann R."/>
            <person name="Wittwer M."/>
        </authorList>
    </citation>
    <scope>NUCLEOTIDE SEQUENCE [LARGE SCALE GENOMIC DNA]</scope>
    <source>
        <strain evidence="2 3">ATCC 30569</strain>
    </source>
</reference>
<dbReference type="SUPFAM" id="SSF57850">
    <property type="entry name" value="RING/U-box"/>
    <property type="match status" value="1"/>
</dbReference>
<keyword evidence="1" id="KW-0472">Membrane</keyword>
<accession>A0AA88GLM9</accession>
<gene>
    <name evidence="2" type="ORF">C9374_007889</name>
</gene>
<dbReference type="InterPro" id="IPR013083">
    <property type="entry name" value="Znf_RING/FYVE/PHD"/>
</dbReference>
<evidence type="ECO:0000313" key="3">
    <source>
        <dbReference type="Proteomes" id="UP000816034"/>
    </source>
</evidence>
<keyword evidence="1" id="KW-0812">Transmembrane</keyword>
<keyword evidence="3" id="KW-1185">Reference proteome</keyword>
<dbReference type="GeneID" id="68100343"/>
<dbReference type="AlphaFoldDB" id="A0AA88GLM9"/>
<protein>
    <recommendedName>
        <fullName evidence="4">Transmembrane protein</fullName>
    </recommendedName>
</protein>
<evidence type="ECO:0000313" key="2">
    <source>
        <dbReference type="EMBL" id="KAG2378741.1"/>
    </source>
</evidence>
<name>A0AA88GLM9_NAELO</name>
<dbReference type="RefSeq" id="XP_044546003.1">
    <property type="nucleotide sequence ID" value="XM_044697903.1"/>
</dbReference>
<comment type="caution">
    <text evidence="2">The sequence shown here is derived from an EMBL/GenBank/DDBJ whole genome shotgun (WGS) entry which is preliminary data.</text>
</comment>
<dbReference type="Proteomes" id="UP000816034">
    <property type="component" value="Unassembled WGS sequence"/>
</dbReference>
<proteinExistence type="predicted"/>
<feature type="transmembrane region" description="Helical" evidence="1">
    <location>
        <begin position="65"/>
        <end position="86"/>
    </location>
</feature>
<dbReference type="Gene3D" id="3.30.40.10">
    <property type="entry name" value="Zinc/RING finger domain, C3HC4 (zinc finger)"/>
    <property type="match status" value="1"/>
</dbReference>
<evidence type="ECO:0000256" key="1">
    <source>
        <dbReference type="SAM" id="Phobius"/>
    </source>
</evidence>
<dbReference type="EMBL" id="PYSW02000031">
    <property type="protein sequence ID" value="KAG2378741.1"/>
    <property type="molecule type" value="Genomic_DNA"/>
</dbReference>